<evidence type="ECO:0000313" key="7">
    <source>
        <dbReference type="Proteomes" id="UP000663829"/>
    </source>
</evidence>
<dbReference type="Proteomes" id="UP000663829">
    <property type="component" value="Unassembled WGS sequence"/>
</dbReference>
<dbReference type="EMBL" id="CAJNOK010006124">
    <property type="protein sequence ID" value="CAF0994314.1"/>
    <property type="molecule type" value="Genomic_DNA"/>
</dbReference>
<dbReference type="AlphaFoldDB" id="A0A814LAQ1"/>
<dbReference type="Proteomes" id="UP000677228">
    <property type="component" value="Unassembled WGS sequence"/>
</dbReference>
<gene>
    <name evidence="4" type="ORF">GPM918_LOCUS16856</name>
    <name evidence="3" type="ORF">OVA965_LOCUS14232</name>
    <name evidence="6" type="ORF">SRO942_LOCUS16858</name>
    <name evidence="5" type="ORF">TMI583_LOCUS14235</name>
</gene>
<dbReference type="CDD" id="cd03443">
    <property type="entry name" value="PaaI_thioesterase"/>
    <property type="match status" value="1"/>
</dbReference>
<dbReference type="EMBL" id="CAJOBC010004507">
    <property type="protein sequence ID" value="CAF3830724.1"/>
    <property type="molecule type" value="Genomic_DNA"/>
</dbReference>
<dbReference type="InterPro" id="IPR029069">
    <property type="entry name" value="HotDog_dom_sf"/>
</dbReference>
<dbReference type="EMBL" id="CAJNOQ010004506">
    <property type="protein sequence ID" value="CAF1062564.1"/>
    <property type="molecule type" value="Genomic_DNA"/>
</dbReference>
<keyword evidence="1" id="KW-0378">Hydrolase</keyword>
<evidence type="ECO:0000259" key="2">
    <source>
        <dbReference type="Pfam" id="PF03061"/>
    </source>
</evidence>
<name>A0A814LAQ1_9BILA</name>
<sequence>MCTLAKLLISPSRTLLLFTRSLSTRPSSKNYFCDPTLLTNYIDQKDELLRSIVDKGHHKFYYTLTCKQLVGAKNIPRIFQYVDSEINHEVYDLLLNNFNVKHQEQFKSDLNLIIQAQHSPIRDPIYITTNEELMKRYSRQLKHLIDIMTYDEFLTQHKRIMSYNQLGIGKFPGYLDIEVIDIQHGYVQLRLQVRPKFHAPNGYLHAGLVVTFADTACGYGTFDSKPANALSFTTIELKANFLGSVREGSILCHAELIHGGKTTQVWDAHVIDEAQMKTIAIFRCTNLLLYPK</sequence>
<dbReference type="InterPro" id="IPR003736">
    <property type="entry name" value="PAAI_dom"/>
</dbReference>
<evidence type="ECO:0000256" key="1">
    <source>
        <dbReference type="ARBA" id="ARBA00022801"/>
    </source>
</evidence>
<evidence type="ECO:0000313" key="3">
    <source>
        <dbReference type="EMBL" id="CAF0994314.1"/>
    </source>
</evidence>
<organism evidence="4 7">
    <name type="scientific">Didymodactylos carnosus</name>
    <dbReference type="NCBI Taxonomy" id="1234261"/>
    <lineage>
        <taxon>Eukaryota</taxon>
        <taxon>Metazoa</taxon>
        <taxon>Spiralia</taxon>
        <taxon>Gnathifera</taxon>
        <taxon>Rotifera</taxon>
        <taxon>Eurotatoria</taxon>
        <taxon>Bdelloidea</taxon>
        <taxon>Philodinida</taxon>
        <taxon>Philodinidae</taxon>
        <taxon>Didymodactylos</taxon>
    </lineage>
</organism>
<dbReference type="NCBIfam" id="TIGR00369">
    <property type="entry name" value="unchar_dom_1"/>
    <property type="match status" value="1"/>
</dbReference>
<dbReference type="Proteomes" id="UP000681722">
    <property type="component" value="Unassembled WGS sequence"/>
</dbReference>
<dbReference type="Pfam" id="PF03061">
    <property type="entry name" value="4HBT"/>
    <property type="match status" value="1"/>
</dbReference>
<dbReference type="SUPFAM" id="SSF54637">
    <property type="entry name" value="Thioesterase/thiol ester dehydrase-isomerase"/>
    <property type="match status" value="1"/>
</dbReference>
<comment type="caution">
    <text evidence="4">The sequence shown here is derived from an EMBL/GenBank/DDBJ whole genome shotgun (WGS) entry which is preliminary data.</text>
</comment>
<dbReference type="PANTHER" id="PTHR43240:SF8">
    <property type="entry name" value="PHENYLACETIC ACID DEGRADATION-RELATED PROTEIN"/>
    <property type="match status" value="1"/>
</dbReference>
<feature type="domain" description="Thioesterase" evidence="2">
    <location>
        <begin position="201"/>
        <end position="277"/>
    </location>
</feature>
<evidence type="ECO:0000313" key="6">
    <source>
        <dbReference type="EMBL" id="CAF3830724.1"/>
    </source>
</evidence>
<dbReference type="GO" id="GO:0061522">
    <property type="term" value="F:1,4-dihydroxy-2-naphthoyl-CoA thioesterase activity"/>
    <property type="evidence" value="ECO:0007669"/>
    <property type="project" value="TreeGrafter"/>
</dbReference>
<dbReference type="OrthoDB" id="46529at2759"/>
<dbReference type="PANTHER" id="PTHR43240">
    <property type="entry name" value="1,4-DIHYDROXY-2-NAPHTHOYL-COA THIOESTERASE 1"/>
    <property type="match status" value="1"/>
</dbReference>
<accession>A0A814LAQ1</accession>
<evidence type="ECO:0000313" key="4">
    <source>
        <dbReference type="EMBL" id="CAF1062564.1"/>
    </source>
</evidence>
<keyword evidence="7" id="KW-1185">Reference proteome</keyword>
<dbReference type="Gene3D" id="3.10.129.10">
    <property type="entry name" value="Hotdog Thioesterase"/>
    <property type="match status" value="1"/>
</dbReference>
<dbReference type="GO" id="GO:0005829">
    <property type="term" value="C:cytosol"/>
    <property type="evidence" value="ECO:0007669"/>
    <property type="project" value="TreeGrafter"/>
</dbReference>
<reference evidence="4" key="1">
    <citation type="submission" date="2021-02" db="EMBL/GenBank/DDBJ databases">
        <authorList>
            <person name="Nowell W R."/>
        </authorList>
    </citation>
    <scope>NUCLEOTIDE SEQUENCE</scope>
</reference>
<dbReference type="EMBL" id="CAJOBA010006131">
    <property type="protein sequence ID" value="CAF3764126.1"/>
    <property type="molecule type" value="Genomic_DNA"/>
</dbReference>
<proteinExistence type="predicted"/>
<dbReference type="Proteomes" id="UP000682733">
    <property type="component" value="Unassembled WGS sequence"/>
</dbReference>
<dbReference type="InterPro" id="IPR006683">
    <property type="entry name" value="Thioestr_dom"/>
</dbReference>
<protein>
    <recommendedName>
        <fullName evidence="2">Thioesterase domain-containing protein</fullName>
    </recommendedName>
</protein>
<evidence type="ECO:0000313" key="5">
    <source>
        <dbReference type="EMBL" id="CAF3764126.1"/>
    </source>
</evidence>